<accession>A0ACB9KTT5</accession>
<dbReference type="Proteomes" id="UP000828941">
    <property type="component" value="Chromosome 13"/>
</dbReference>
<protein>
    <submittedName>
        <fullName evidence="1">Uncharacterized protein</fullName>
    </submittedName>
</protein>
<organism evidence="1 2">
    <name type="scientific">Bauhinia variegata</name>
    <name type="common">Purple orchid tree</name>
    <name type="synonym">Phanera variegata</name>
    <dbReference type="NCBI Taxonomy" id="167791"/>
    <lineage>
        <taxon>Eukaryota</taxon>
        <taxon>Viridiplantae</taxon>
        <taxon>Streptophyta</taxon>
        <taxon>Embryophyta</taxon>
        <taxon>Tracheophyta</taxon>
        <taxon>Spermatophyta</taxon>
        <taxon>Magnoliopsida</taxon>
        <taxon>eudicotyledons</taxon>
        <taxon>Gunneridae</taxon>
        <taxon>Pentapetalae</taxon>
        <taxon>rosids</taxon>
        <taxon>fabids</taxon>
        <taxon>Fabales</taxon>
        <taxon>Fabaceae</taxon>
        <taxon>Cercidoideae</taxon>
        <taxon>Cercideae</taxon>
        <taxon>Bauhiniinae</taxon>
        <taxon>Bauhinia</taxon>
    </lineage>
</organism>
<gene>
    <name evidence="1" type="ORF">L6164_034068</name>
</gene>
<comment type="caution">
    <text evidence="1">The sequence shown here is derived from an EMBL/GenBank/DDBJ whole genome shotgun (WGS) entry which is preliminary data.</text>
</comment>
<dbReference type="EMBL" id="CM039438">
    <property type="protein sequence ID" value="KAI4300726.1"/>
    <property type="molecule type" value="Genomic_DNA"/>
</dbReference>
<keyword evidence="2" id="KW-1185">Reference proteome</keyword>
<evidence type="ECO:0000313" key="1">
    <source>
        <dbReference type="EMBL" id="KAI4300726.1"/>
    </source>
</evidence>
<name>A0ACB9KTT5_BAUVA</name>
<evidence type="ECO:0000313" key="2">
    <source>
        <dbReference type="Proteomes" id="UP000828941"/>
    </source>
</evidence>
<sequence>MATNMIMIPFCFLLMLLSPALSQRCNPQDKKVLLQIKKDFNNPYLLASWNPDTDCCDWYTVTCDTKTHRVNSLVILSSVPNTNLSGHIPPSVGDLPYLENLEFHKLSNLTGPVQPTIAKLARLKTLTISWTNVSGPVPAFLAQLKNLSFLDLSFNSLSGTIPPSLYQLPNLLSLRLDRNRLTGPIPASFGSFRSNPDLYLSHNQLSGTIPTSLKNLNSNRIDLSRNKFEGDASVLFGPNKTTQIVDLSRNSFAFDLSKVQFPRSLISLDLNHNKIYGSIPAGLTAVDFLQGFNVSYNRLCGQIPVGGRLQSFGADSYFHNKCLCGSPLPSCN</sequence>
<reference evidence="1 2" key="1">
    <citation type="journal article" date="2022" name="DNA Res.">
        <title>Chromosomal-level genome assembly of the orchid tree Bauhinia variegata (Leguminosae; Cercidoideae) supports the allotetraploid origin hypothesis of Bauhinia.</title>
        <authorList>
            <person name="Zhong Y."/>
            <person name="Chen Y."/>
            <person name="Zheng D."/>
            <person name="Pang J."/>
            <person name="Liu Y."/>
            <person name="Luo S."/>
            <person name="Meng S."/>
            <person name="Qian L."/>
            <person name="Wei D."/>
            <person name="Dai S."/>
            <person name="Zhou R."/>
        </authorList>
    </citation>
    <scope>NUCLEOTIDE SEQUENCE [LARGE SCALE GENOMIC DNA]</scope>
    <source>
        <strain evidence="1">BV-YZ2020</strain>
    </source>
</reference>
<proteinExistence type="predicted"/>